<dbReference type="HOGENOM" id="CLU_098376_0_0_1"/>
<feature type="chain" id="PRO_5002223396" evidence="1">
    <location>
        <begin position="21"/>
        <end position="172"/>
    </location>
</feature>
<reference evidence="3" key="2">
    <citation type="submission" date="2015-01" db="EMBL/GenBank/DDBJ databases">
        <title>Evolutionary Origins and Diversification of the Mycorrhizal Mutualists.</title>
        <authorList>
            <consortium name="DOE Joint Genome Institute"/>
            <consortium name="Mycorrhizal Genomics Consortium"/>
            <person name="Kohler A."/>
            <person name="Kuo A."/>
            <person name="Nagy L.G."/>
            <person name="Floudas D."/>
            <person name="Copeland A."/>
            <person name="Barry K.W."/>
            <person name="Cichocki N."/>
            <person name="Veneault-Fourrey C."/>
            <person name="LaButti K."/>
            <person name="Lindquist E.A."/>
            <person name="Lipzen A."/>
            <person name="Lundell T."/>
            <person name="Morin E."/>
            <person name="Murat C."/>
            <person name="Riley R."/>
            <person name="Ohm R."/>
            <person name="Sun H."/>
            <person name="Tunlid A."/>
            <person name="Henrissat B."/>
            <person name="Grigoriev I.V."/>
            <person name="Hibbett D.S."/>
            <person name="Martin F."/>
        </authorList>
    </citation>
    <scope>NUCLEOTIDE SEQUENCE [LARGE SCALE GENOMIC DNA]</scope>
    <source>
        <strain evidence="3">441</strain>
    </source>
</reference>
<feature type="signal peptide" evidence="1">
    <location>
        <begin position="1"/>
        <end position="20"/>
    </location>
</feature>
<dbReference type="Proteomes" id="UP000054018">
    <property type="component" value="Unassembled WGS sequence"/>
</dbReference>
<evidence type="ECO:0000256" key="1">
    <source>
        <dbReference type="SAM" id="SignalP"/>
    </source>
</evidence>
<organism evidence="2 3">
    <name type="scientific">Pisolithus microcarpus 441</name>
    <dbReference type="NCBI Taxonomy" id="765257"/>
    <lineage>
        <taxon>Eukaryota</taxon>
        <taxon>Fungi</taxon>
        <taxon>Dikarya</taxon>
        <taxon>Basidiomycota</taxon>
        <taxon>Agaricomycotina</taxon>
        <taxon>Agaricomycetes</taxon>
        <taxon>Agaricomycetidae</taxon>
        <taxon>Boletales</taxon>
        <taxon>Sclerodermatineae</taxon>
        <taxon>Pisolithaceae</taxon>
        <taxon>Pisolithus</taxon>
    </lineage>
</organism>
<accession>A0A0C9YR28</accession>
<protein>
    <submittedName>
        <fullName evidence="2">Uncharacterized protein</fullName>
    </submittedName>
</protein>
<sequence length="172" mass="18815">MTPTIMVGIIISLDSSLSLAGAKGTWDAPKDVAPSLVDIAWYLARNRLSFQEANDLYSWGISFLQDESDALQEKGQQCHDGLMQGDYLQGTPKDHIADQHPLEYYLECAQELGLSDFQDIEPVPTNVNLLSGVEVVGGVITATDRDDDWDLDTPTASNVQQMDVDDLGLAPM</sequence>
<keyword evidence="3" id="KW-1185">Reference proteome</keyword>
<dbReference type="EMBL" id="KN834648">
    <property type="protein sequence ID" value="KIK10483.1"/>
    <property type="molecule type" value="Genomic_DNA"/>
</dbReference>
<dbReference type="OrthoDB" id="10609245at2759"/>
<evidence type="ECO:0000313" key="2">
    <source>
        <dbReference type="EMBL" id="KIK10483.1"/>
    </source>
</evidence>
<dbReference type="AlphaFoldDB" id="A0A0C9YR28"/>
<name>A0A0C9YR28_9AGAM</name>
<evidence type="ECO:0000313" key="3">
    <source>
        <dbReference type="Proteomes" id="UP000054018"/>
    </source>
</evidence>
<keyword evidence="1" id="KW-0732">Signal</keyword>
<gene>
    <name evidence="2" type="ORF">PISMIDRAFT_20356</name>
</gene>
<reference evidence="2 3" key="1">
    <citation type="submission" date="2014-04" db="EMBL/GenBank/DDBJ databases">
        <authorList>
            <consortium name="DOE Joint Genome Institute"/>
            <person name="Kuo A."/>
            <person name="Kohler A."/>
            <person name="Costa M.D."/>
            <person name="Nagy L.G."/>
            <person name="Floudas D."/>
            <person name="Copeland A."/>
            <person name="Barry K.W."/>
            <person name="Cichocki N."/>
            <person name="Veneault-Fourrey C."/>
            <person name="LaButti K."/>
            <person name="Lindquist E.A."/>
            <person name="Lipzen A."/>
            <person name="Lundell T."/>
            <person name="Morin E."/>
            <person name="Murat C."/>
            <person name="Sun H."/>
            <person name="Tunlid A."/>
            <person name="Henrissat B."/>
            <person name="Grigoriev I.V."/>
            <person name="Hibbett D.S."/>
            <person name="Martin F."/>
            <person name="Nordberg H.P."/>
            <person name="Cantor M.N."/>
            <person name="Hua S.X."/>
        </authorList>
    </citation>
    <scope>NUCLEOTIDE SEQUENCE [LARGE SCALE GENOMIC DNA]</scope>
    <source>
        <strain evidence="2 3">441</strain>
    </source>
</reference>
<proteinExistence type="predicted"/>